<keyword evidence="2" id="KW-0964">Secreted</keyword>
<dbReference type="GO" id="GO:0005615">
    <property type="term" value="C:extracellular space"/>
    <property type="evidence" value="ECO:0007669"/>
    <property type="project" value="TreeGrafter"/>
</dbReference>
<feature type="domain" description="Peptidase S1" evidence="13">
    <location>
        <begin position="165"/>
        <end position="414"/>
    </location>
</feature>
<evidence type="ECO:0000259" key="13">
    <source>
        <dbReference type="PROSITE" id="PS50240"/>
    </source>
</evidence>
<feature type="signal peptide" evidence="12">
    <location>
        <begin position="1"/>
        <end position="23"/>
    </location>
</feature>
<dbReference type="Gene3D" id="2.40.10.10">
    <property type="entry name" value="Trypsin-like serine proteases"/>
    <property type="match status" value="1"/>
</dbReference>
<evidence type="ECO:0000256" key="12">
    <source>
        <dbReference type="SAM" id="SignalP"/>
    </source>
</evidence>
<keyword evidence="4" id="KW-0645">Protease</keyword>
<dbReference type="PRINTS" id="PR00722">
    <property type="entry name" value="CHYMOTRYPSIN"/>
</dbReference>
<feature type="chain" id="PRO_5043743615" description="limulus clotting factor C" evidence="12">
    <location>
        <begin position="24"/>
        <end position="417"/>
    </location>
</feature>
<dbReference type="Proteomes" id="UP001487740">
    <property type="component" value="Unassembled WGS sequence"/>
</dbReference>
<keyword evidence="8" id="KW-0720">Serine protease</keyword>
<feature type="domain" description="Clip" evidence="14">
    <location>
        <begin position="38"/>
        <end position="81"/>
    </location>
</feature>
<dbReference type="GO" id="GO:0004252">
    <property type="term" value="F:serine-type endopeptidase activity"/>
    <property type="evidence" value="ECO:0007669"/>
    <property type="project" value="InterPro"/>
</dbReference>
<dbReference type="SMART" id="SM00020">
    <property type="entry name" value="Tryp_SPc"/>
    <property type="match status" value="1"/>
</dbReference>
<proteinExistence type="predicted"/>
<evidence type="ECO:0000256" key="1">
    <source>
        <dbReference type="ARBA" id="ARBA00004613"/>
    </source>
</evidence>
<dbReference type="AlphaFoldDB" id="A0AAW0V456"/>
<dbReference type="PANTHER" id="PTHR24264:SF65">
    <property type="entry name" value="SRCR DOMAIN-CONTAINING PROTEIN"/>
    <property type="match status" value="1"/>
</dbReference>
<evidence type="ECO:0000256" key="9">
    <source>
        <dbReference type="ARBA" id="ARBA00023157"/>
    </source>
</evidence>
<evidence type="ECO:0000256" key="5">
    <source>
        <dbReference type="ARBA" id="ARBA00022729"/>
    </source>
</evidence>
<evidence type="ECO:0000256" key="11">
    <source>
        <dbReference type="ARBA" id="ARBA00066707"/>
    </source>
</evidence>
<dbReference type="GO" id="GO:0006508">
    <property type="term" value="P:proteolysis"/>
    <property type="evidence" value="ECO:0007669"/>
    <property type="project" value="UniProtKB-KW"/>
</dbReference>
<dbReference type="InterPro" id="IPR033116">
    <property type="entry name" value="TRYPSIN_SER"/>
</dbReference>
<dbReference type="InterPro" id="IPR050127">
    <property type="entry name" value="Serine_Proteases_S1"/>
</dbReference>
<dbReference type="PROSITE" id="PS50240">
    <property type="entry name" value="TRYPSIN_DOM"/>
    <property type="match status" value="1"/>
</dbReference>
<comment type="caution">
    <text evidence="15">The sequence shown here is derived from an EMBL/GenBank/DDBJ whole genome shotgun (WGS) entry which is preliminary data.</text>
</comment>
<keyword evidence="16" id="KW-1185">Reference proteome</keyword>
<keyword evidence="7" id="KW-0353">Hemolymph clotting</keyword>
<organism evidence="15 16">
    <name type="scientific">Scylla paramamosain</name>
    <name type="common">Mud crab</name>
    <dbReference type="NCBI Taxonomy" id="85552"/>
    <lineage>
        <taxon>Eukaryota</taxon>
        <taxon>Metazoa</taxon>
        <taxon>Ecdysozoa</taxon>
        <taxon>Arthropoda</taxon>
        <taxon>Crustacea</taxon>
        <taxon>Multicrustacea</taxon>
        <taxon>Malacostraca</taxon>
        <taxon>Eumalacostraca</taxon>
        <taxon>Eucarida</taxon>
        <taxon>Decapoda</taxon>
        <taxon>Pleocyemata</taxon>
        <taxon>Brachyura</taxon>
        <taxon>Eubrachyura</taxon>
        <taxon>Portunoidea</taxon>
        <taxon>Portunidae</taxon>
        <taxon>Portuninae</taxon>
        <taxon>Scylla</taxon>
    </lineage>
</organism>
<keyword evidence="5 12" id="KW-0732">Signal</keyword>
<protein>
    <recommendedName>
        <fullName evidence="11">limulus clotting factor C</fullName>
        <ecNumber evidence="11">3.4.21.84</ecNumber>
    </recommendedName>
</protein>
<dbReference type="Pfam" id="PF00089">
    <property type="entry name" value="Trypsin"/>
    <property type="match status" value="1"/>
</dbReference>
<comment type="subcellular location">
    <subcellularLocation>
        <location evidence="1">Secreted</location>
    </subcellularLocation>
</comment>
<evidence type="ECO:0000256" key="7">
    <source>
        <dbReference type="ARBA" id="ARBA00022820"/>
    </source>
</evidence>
<dbReference type="SMART" id="SM00680">
    <property type="entry name" value="CLIP"/>
    <property type="match status" value="1"/>
</dbReference>
<dbReference type="InterPro" id="IPR001254">
    <property type="entry name" value="Trypsin_dom"/>
</dbReference>
<sequence>MGRQTSCWDNSVVFLLLLASTAQKTVVAGAVVFPDAEPCTLQTGEQGFCLPLPECPPVLETIREKRPVSCGFQGFTQIVCCPKSQNTTAGDKVVDISPPSAYDALDCGKSAVKTIRNFGLESGLTASGISSRKKRANLPFEPVPGPKPLPVGLFQPGGFLNKPEVIGGEISRRNAWPWMALIGQRDVAGINWFCGGALINEYWVLTALHCFHDNKAEVVRLGEHDYNDDNDGADHKDIPVAEMIQYPDYIYPQGYHDLALLRLERKVVLQKFILPVCLPWGRKSEENIVNSRATVVGWGHTLFGGFPSSALMEVDVQVFPSSRCDSSYSSLPQYPDQWPRGIGKETLCAGDVKGGKDSCQGDSGGPLVTRDSRGRYVAAGVVSQGYGCGHKDYLGLYVNLRHPAYLAWIKKVAFAPQ</sequence>
<dbReference type="InterPro" id="IPR001314">
    <property type="entry name" value="Peptidase_S1A"/>
</dbReference>
<dbReference type="InterPro" id="IPR038565">
    <property type="entry name" value="CLIP_sf"/>
</dbReference>
<evidence type="ECO:0000259" key="14">
    <source>
        <dbReference type="PROSITE" id="PS51888"/>
    </source>
</evidence>
<keyword evidence="6" id="KW-0378">Hydrolase</keyword>
<dbReference type="CDD" id="cd00190">
    <property type="entry name" value="Tryp_SPc"/>
    <property type="match status" value="1"/>
</dbReference>
<reference evidence="15 16" key="1">
    <citation type="submission" date="2023-03" db="EMBL/GenBank/DDBJ databases">
        <title>High-quality genome of Scylla paramamosain provides insights in environmental adaptation.</title>
        <authorList>
            <person name="Zhang L."/>
        </authorList>
    </citation>
    <scope>NUCLEOTIDE SEQUENCE [LARGE SCALE GENOMIC DNA]</scope>
    <source>
        <strain evidence="15">LZ_2023a</strain>
        <tissue evidence="15">Muscle</tissue>
    </source>
</reference>
<dbReference type="SUPFAM" id="SSF50494">
    <property type="entry name" value="Trypsin-like serine proteases"/>
    <property type="match status" value="1"/>
</dbReference>
<evidence type="ECO:0000313" key="16">
    <source>
        <dbReference type="Proteomes" id="UP001487740"/>
    </source>
</evidence>
<accession>A0AAW0V456</accession>
<comment type="catalytic activity">
    <reaction evidence="10">
        <text>Selective cleavage of 103-Arg-|-Ser-104 and 124-Ile-|-Ile-125 bonds in Limulus clotting factor B to form activated factor B. Cleavage of -Pro-Arg-|-Xaa- bonds in synthetic substrates.</text>
        <dbReference type="EC" id="3.4.21.84"/>
    </reaction>
</comment>
<name>A0AAW0V456_SCYPA</name>
<evidence type="ECO:0000256" key="10">
    <source>
        <dbReference type="ARBA" id="ARBA00052079"/>
    </source>
</evidence>
<dbReference type="FunFam" id="2.40.10.10:FF:000120">
    <property type="entry name" value="Putative serine protease"/>
    <property type="match status" value="1"/>
</dbReference>
<dbReference type="EC" id="3.4.21.84" evidence="11"/>
<dbReference type="InterPro" id="IPR009003">
    <property type="entry name" value="Peptidase_S1_PA"/>
</dbReference>
<dbReference type="InterPro" id="IPR022700">
    <property type="entry name" value="CLIP"/>
</dbReference>
<evidence type="ECO:0000256" key="2">
    <source>
        <dbReference type="ARBA" id="ARBA00022525"/>
    </source>
</evidence>
<evidence type="ECO:0000256" key="6">
    <source>
        <dbReference type="ARBA" id="ARBA00022801"/>
    </source>
</evidence>
<keyword evidence="9" id="KW-1015">Disulfide bond</keyword>
<evidence type="ECO:0000256" key="4">
    <source>
        <dbReference type="ARBA" id="ARBA00022670"/>
    </source>
</evidence>
<evidence type="ECO:0000256" key="3">
    <source>
        <dbReference type="ARBA" id="ARBA00022659"/>
    </source>
</evidence>
<gene>
    <name evidence="15" type="ORF">O3P69_007131</name>
</gene>
<dbReference type="GO" id="GO:0042381">
    <property type="term" value="P:hemolymph coagulation"/>
    <property type="evidence" value="ECO:0007669"/>
    <property type="project" value="UniProtKB-KW"/>
</dbReference>
<evidence type="ECO:0000313" key="15">
    <source>
        <dbReference type="EMBL" id="KAK8406193.1"/>
    </source>
</evidence>
<dbReference type="Gene3D" id="3.30.1640.30">
    <property type="match status" value="1"/>
</dbReference>
<dbReference type="EMBL" id="JARAKH010000002">
    <property type="protein sequence ID" value="KAK8406193.1"/>
    <property type="molecule type" value="Genomic_DNA"/>
</dbReference>
<keyword evidence="3" id="KW-0768">Sushi</keyword>
<dbReference type="PROSITE" id="PS51888">
    <property type="entry name" value="CLIP"/>
    <property type="match status" value="1"/>
</dbReference>
<evidence type="ECO:0000256" key="8">
    <source>
        <dbReference type="ARBA" id="ARBA00022825"/>
    </source>
</evidence>
<dbReference type="PANTHER" id="PTHR24264">
    <property type="entry name" value="TRYPSIN-RELATED"/>
    <property type="match status" value="1"/>
</dbReference>
<dbReference type="PROSITE" id="PS00135">
    <property type="entry name" value="TRYPSIN_SER"/>
    <property type="match status" value="1"/>
</dbReference>
<dbReference type="InterPro" id="IPR043504">
    <property type="entry name" value="Peptidase_S1_PA_chymotrypsin"/>
</dbReference>